<gene>
    <name evidence="3" type="ORF">OKA104_LOCUS54988</name>
</gene>
<keyword evidence="1 2" id="KW-1015">Disulfide bond</keyword>
<dbReference type="InterPro" id="IPR023415">
    <property type="entry name" value="LDLR_class-A_CS"/>
</dbReference>
<dbReference type="PROSITE" id="PS01209">
    <property type="entry name" value="LDLRA_1"/>
    <property type="match status" value="1"/>
</dbReference>
<dbReference type="InterPro" id="IPR002172">
    <property type="entry name" value="LDrepeatLR_classA_rpt"/>
</dbReference>
<evidence type="ECO:0000256" key="1">
    <source>
        <dbReference type="ARBA" id="ARBA00023157"/>
    </source>
</evidence>
<dbReference type="SUPFAM" id="SSF57424">
    <property type="entry name" value="LDL receptor-like module"/>
    <property type="match status" value="1"/>
</dbReference>
<dbReference type="SMART" id="SM00192">
    <property type="entry name" value="LDLa"/>
    <property type="match status" value="1"/>
</dbReference>
<comment type="caution">
    <text evidence="3">The sequence shown here is derived from an EMBL/GenBank/DDBJ whole genome shotgun (WGS) entry which is preliminary data.</text>
</comment>
<name>A0A820TH42_9BILA</name>
<comment type="caution">
    <text evidence="2">Lacks conserved residue(s) required for the propagation of feature annotation.</text>
</comment>
<dbReference type="EMBL" id="CAJOAY010037842">
    <property type="protein sequence ID" value="CAF4466479.1"/>
    <property type="molecule type" value="Genomic_DNA"/>
</dbReference>
<evidence type="ECO:0000313" key="3">
    <source>
        <dbReference type="EMBL" id="CAF4466479.1"/>
    </source>
</evidence>
<sequence>WLYTDAIKQNISPTEVLTWSSSIEYADDYAHFYYNNQSASNDKFLCNCTQQGTFAPRCEFELLHETITFEDAIKSQFAQKKQDRWGIQRSGDILCYNTVFECDYGLLCLDWRNICDGEQQCMNGTDEENCDLLEFNECEDG</sequence>
<reference evidence="3" key="1">
    <citation type="submission" date="2021-02" db="EMBL/GenBank/DDBJ databases">
        <authorList>
            <person name="Nowell W R."/>
        </authorList>
    </citation>
    <scope>NUCLEOTIDE SEQUENCE</scope>
</reference>
<proteinExistence type="predicted"/>
<feature type="non-terminal residue" evidence="3">
    <location>
        <position position="141"/>
    </location>
</feature>
<dbReference type="CDD" id="cd00112">
    <property type="entry name" value="LDLa"/>
    <property type="match status" value="1"/>
</dbReference>
<feature type="disulfide bond" evidence="2">
    <location>
        <begin position="115"/>
        <end position="130"/>
    </location>
</feature>
<dbReference type="AlphaFoldDB" id="A0A820TH42"/>
<dbReference type="Gene3D" id="4.10.400.10">
    <property type="entry name" value="Low-density Lipoprotein Receptor"/>
    <property type="match status" value="1"/>
</dbReference>
<dbReference type="PROSITE" id="PS50068">
    <property type="entry name" value="LDLRA_2"/>
    <property type="match status" value="1"/>
</dbReference>
<accession>A0A820TH42</accession>
<evidence type="ECO:0000313" key="4">
    <source>
        <dbReference type="Proteomes" id="UP000663881"/>
    </source>
</evidence>
<organism evidence="3 4">
    <name type="scientific">Adineta steineri</name>
    <dbReference type="NCBI Taxonomy" id="433720"/>
    <lineage>
        <taxon>Eukaryota</taxon>
        <taxon>Metazoa</taxon>
        <taxon>Spiralia</taxon>
        <taxon>Gnathifera</taxon>
        <taxon>Rotifera</taxon>
        <taxon>Eurotatoria</taxon>
        <taxon>Bdelloidea</taxon>
        <taxon>Adinetida</taxon>
        <taxon>Adinetidae</taxon>
        <taxon>Adineta</taxon>
    </lineage>
</organism>
<protein>
    <submittedName>
        <fullName evidence="3">Uncharacterized protein</fullName>
    </submittedName>
</protein>
<dbReference type="InterPro" id="IPR036055">
    <property type="entry name" value="LDL_receptor-like_sf"/>
</dbReference>
<feature type="non-terminal residue" evidence="3">
    <location>
        <position position="1"/>
    </location>
</feature>
<evidence type="ECO:0000256" key="2">
    <source>
        <dbReference type="PROSITE-ProRule" id="PRU00124"/>
    </source>
</evidence>
<dbReference type="Proteomes" id="UP000663881">
    <property type="component" value="Unassembled WGS sequence"/>
</dbReference>